<accession>A0ABQ2P369</accession>
<dbReference type="Pfam" id="PF07872">
    <property type="entry name" value="DUF1659"/>
    <property type="match status" value="1"/>
</dbReference>
<protein>
    <recommendedName>
        <fullName evidence="1">DUF1659 domain-containing protein</fullName>
    </recommendedName>
</protein>
<reference evidence="3" key="1">
    <citation type="journal article" date="2019" name="Int. J. Syst. Evol. Microbiol.">
        <title>The Global Catalogue of Microorganisms (GCM) 10K type strain sequencing project: providing services to taxonomists for standard genome sequencing and annotation.</title>
        <authorList>
            <consortium name="The Broad Institute Genomics Platform"/>
            <consortium name="The Broad Institute Genome Sequencing Center for Infectious Disease"/>
            <person name="Wu L."/>
            <person name="Ma J."/>
        </authorList>
    </citation>
    <scope>NUCLEOTIDE SEQUENCE [LARGE SCALE GENOMIC DNA]</scope>
    <source>
        <strain evidence="3">CGMCC 1.7693</strain>
    </source>
</reference>
<feature type="domain" description="DUF1659" evidence="1">
    <location>
        <begin position="2"/>
        <end position="72"/>
    </location>
</feature>
<organism evidence="2 3">
    <name type="scientific">Oceanobacillus neutriphilus</name>
    <dbReference type="NCBI Taxonomy" id="531815"/>
    <lineage>
        <taxon>Bacteria</taxon>
        <taxon>Bacillati</taxon>
        <taxon>Bacillota</taxon>
        <taxon>Bacilli</taxon>
        <taxon>Bacillales</taxon>
        <taxon>Bacillaceae</taxon>
        <taxon>Oceanobacillus</taxon>
    </lineage>
</organism>
<sequence length="76" mass="8667">MAVAELKETVLQLTLNEGFDPISGEFILKQKRFNNVKPDVTADQLFNTANAFISVQQNELYSVNRRDVLDIHEEEA</sequence>
<dbReference type="RefSeq" id="WP_188738395.1">
    <property type="nucleotide sequence ID" value="NZ_BMLW01000023.1"/>
</dbReference>
<dbReference type="EMBL" id="BMLW01000023">
    <property type="protein sequence ID" value="GGP16861.1"/>
    <property type="molecule type" value="Genomic_DNA"/>
</dbReference>
<evidence type="ECO:0000259" key="1">
    <source>
        <dbReference type="Pfam" id="PF07872"/>
    </source>
</evidence>
<dbReference type="InterPro" id="IPR012454">
    <property type="entry name" value="DUF1659"/>
</dbReference>
<gene>
    <name evidence="2" type="ORF">GCM10011346_50510</name>
</gene>
<keyword evidence="3" id="KW-1185">Reference proteome</keyword>
<dbReference type="Proteomes" id="UP000641206">
    <property type="component" value="Unassembled WGS sequence"/>
</dbReference>
<proteinExistence type="predicted"/>
<evidence type="ECO:0000313" key="2">
    <source>
        <dbReference type="EMBL" id="GGP16861.1"/>
    </source>
</evidence>
<name>A0ABQ2P369_9BACI</name>
<evidence type="ECO:0000313" key="3">
    <source>
        <dbReference type="Proteomes" id="UP000641206"/>
    </source>
</evidence>
<comment type="caution">
    <text evidence="2">The sequence shown here is derived from an EMBL/GenBank/DDBJ whole genome shotgun (WGS) entry which is preliminary data.</text>
</comment>